<dbReference type="PANTHER" id="PTHR43329">
    <property type="entry name" value="EPOXIDE HYDROLASE"/>
    <property type="match status" value="1"/>
</dbReference>
<comment type="caution">
    <text evidence="3">The sequence shown here is derived from an EMBL/GenBank/DDBJ whole genome shotgun (WGS) entry which is preliminary data.</text>
</comment>
<reference evidence="4" key="1">
    <citation type="journal article" date="2019" name="Int. J. Syst. Evol. Microbiol.">
        <title>The Global Catalogue of Microorganisms (GCM) 10K type strain sequencing project: providing services to taxonomists for standard genome sequencing and annotation.</title>
        <authorList>
            <consortium name="The Broad Institute Genomics Platform"/>
            <consortium name="The Broad Institute Genome Sequencing Center for Infectious Disease"/>
            <person name="Wu L."/>
            <person name="Ma J."/>
        </authorList>
    </citation>
    <scope>NUCLEOTIDE SEQUENCE [LARGE SCALE GENOMIC DNA]</scope>
    <source>
        <strain evidence="4">JCM 18127</strain>
    </source>
</reference>
<proteinExistence type="predicted"/>
<dbReference type="PRINTS" id="PR00412">
    <property type="entry name" value="EPOXHYDRLASE"/>
</dbReference>
<gene>
    <name evidence="3" type="ORF">GCM10023226_15760</name>
</gene>
<evidence type="ECO:0000313" key="3">
    <source>
        <dbReference type="EMBL" id="GAA4679256.1"/>
    </source>
</evidence>
<dbReference type="RefSeq" id="WP_345264373.1">
    <property type="nucleotide sequence ID" value="NZ_BAABIM010000001.1"/>
</dbReference>
<keyword evidence="4" id="KW-1185">Reference proteome</keyword>
<dbReference type="SUPFAM" id="SSF53474">
    <property type="entry name" value="alpha/beta-Hydrolases"/>
    <property type="match status" value="1"/>
</dbReference>
<dbReference type="InterPro" id="IPR000639">
    <property type="entry name" value="Epox_hydrolase-like"/>
</dbReference>
<dbReference type="Pfam" id="PF00561">
    <property type="entry name" value="Abhydrolase_1"/>
    <property type="match status" value="1"/>
</dbReference>
<evidence type="ECO:0000256" key="1">
    <source>
        <dbReference type="ARBA" id="ARBA00022801"/>
    </source>
</evidence>
<evidence type="ECO:0000259" key="2">
    <source>
        <dbReference type="Pfam" id="PF00561"/>
    </source>
</evidence>
<feature type="domain" description="AB hydrolase-1" evidence="2">
    <location>
        <begin position="26"/>
        <end position="282"/>
    </location>
</feature>
<name>A0ABP8W3F1_9ACTN</name>
<sequence length="300" mass="32991">MITGFETHRVDVGGVRVHAEVGGSGPPVLLLHGYPQTHAMWHRVAPVLAERFTVVAPDLRGYGDSGKPATTVTHEPYGKRAMAGDVVGLMRHLGHERFAVVGHDRGARVAHRLCLDHEERVERAAVLDVVPTRHVFATADRAMATAYYHWFFLAQPEPLPEKLIGADPVWFLRRKLGHWSAARGDLGVFDPAAVAEYERCFADPATVHASCEDYRAAASIDLGHDDADADAGRRVRAPLLALWGAEGFVGRHYDVLDVWREYADDVSGEVVPGGHFLPEEAPRETTRLLLDFLDGPVPAR</sequence>
<evidence type="ECO:0000313" key="4">
    <source>
        <dbReference type="Proteomes" id="UP001500621"/>
    </source>
</evidence>
<dbReference type="GO" id="GO:0016787">
    <property type="term" value="F:hydrolase activity"/>
    <property type="evidence" value="ECO:0007669"/>
    <property type="project" value="UniProtKB-KW"/>
</dbReference>
<keyword evidence="1 3" id="KW-0378">Hydrolase</keyword>
<organism evidence="3 4">
    <name type="scientific">Nocardioides nanhaiensis</name>
    <dbReference type="NCBI Taxonomy" id="1476871"/>
    <lineage>
        <taxon>Bacteria</taxon>
        <taxon>Bacillati</taxon>
        <taxon>Actinomycetota</taxon>
        <taxon>Actinomycetes</taxon>
        <taxon>Propionibacteriales</taxon>
        <taxon>Nocardioidaceae</taxon>
        <taxon>Nocardioides</taxon>
    </lineage>
</organism>
<dbReference type="InterPro" id="IPR029058">
    <property type="entry name" value="AB_hydrolase_fold"/>
</dbReference>
<dbReference type="InterPro" id="IPR000073">
    <property type="entry name" value="AB_hydrolase_1"/>
</dbReference>
<accession>A0ABP8W3F1</accession>
<dbReference type="Gene3D" id="3.40.50.1820">
    <property type="entry name" value="alpha/beta hydrolase"/>
    <property type="match status" value="1"/>
</dbReference>
<dbReference type="Proteomes" id="UP001500621">
    <property type="component" value="Unassembled WGS sequence"/>
</dbReference>
<dbReference type="EMBL" id="BAABIM010000001">
    <property type="protein sequence ID" value="GAA4679256.1"/>
    <property type="molecule type" value="Genomic_DNA"/>
</dbReference>
<protein>
    <submittedName>
        <fullName evidence="3">Alpha/beta hydrolase</fullName>
    </submittedName>
</protein>